<evidence type="ECO:0000313" key="2">
    <source>
        <dbReference type="EMBL" id="MDT0306908.1"/>
    </source>
</evidence>
<dbReference type="RefSeq" id="WP_311629850.1">
    <property type="nucleotide sequence ID" value="NZ_JAVREN010000008.1"/>
</dbReference>
<dbReference type="Proteomes" id="UP001183388">
    <property type="component" value="Unassembled WGS sequence"/>
</dbReference>
<organism evidence="2 3">
    <name type="scientific">Streptomyces boetiae</name>
    <dbReference type="NCBI Taxonomy" id="3075541"/>
    <lineage>
        <taxon>Bacteria</taxon>
        <taxon>Bacillati</taxon>
        <taxon>Actinomycetota</taxon>
        <taxon>Actinomycetes</taxon>
        <taxon>Kitasatosporales</taxon>
        <taxon>Streptomycetaceae</taxon>
        <taxon>Streptomyces</taxon>
    </lineage>
</organism>
<dbReference type="Pfam" id="PF04149">
    <property type="entry name" value="DUF397"/>
    <property type="match status" value="1"/>
</dbReference>
<gene>
    <name evidence="2" type="ORF">RM780_08015</name>
</gene>
<sequence length="79" mass="8040">MTAKPQPDRSGLEWITSSYSGTNGDCVQVAALPTGGRAVRDSKRPGGSALSVSPVGWHAFTRAIGDGALDASWPKGVAG</sequence>
<dbReference type="EMBL" id="JAVREN010000008">
    <property type="protein sequence ID" value="MDT0306908.1"/>
    <property type="molecule type" value="Genomic_DNA"/>
</dbReference>
<evidence type="ECO:0000259" key="1">
    <source>
        <dbReference type="Pfam" id="PF04149"/>
    </source>
</evidence>
<dbReference type="InterPro" id="IPR007278">
    <property type="entry name" value="DUF397"/>
</dbReference>
<reference evidence="3" key="1">
    <citation type="submission" date="2023-07" db="EMBL/GenBank/DDBJ databases">
        <title>30 novel species of actinomycetes from the DSMZ collection.</title>
        <authorList>
            <person name="Nouioui I."/>
        </authorList>
    </citation>
    <scope>NUCLEOTIDE SEQUENCE [LARGE SCALE GENOMIC DNA]</scope>
    <source>
        <strain evidence="3">DSM 44917</strain>
    </source>
</reference>
<keyword evidence="3" id="KW-1185">Reference proteome</keyword>
<protein>
    <submittedName>
        <fullName evidence="2">DUF397 domain-containing protein</fullName>
    </submittedName>
</protein>
<accession>A0ABU2L6N2</accession>
<comment type="caution">
    <text evidence="2">The sequence shown here is derived from an EMBL/GenBank/DDBJ whole genome shotgun (WGS) entry which is preliminary data.</text>
</comment>
<name>A0ABU2L6N2_9ACTN</name>
<proteinExistence type="predicted"/>
<evidence type="ECO:0000313" key="3">
    <source>
        <dbReference type="Proteomes" id="UP001183388"/>
    </source>
</evidence>
<feature type="domain" description="DUF397" evidence="1">
    <location>
        <begin position="12"/>
        <end position="64"/>
    </location>
</feature>